<evidence type="ECO:0000256" key="2">
    <source>
        <dbReference type="ARBA" id="ARBA00004308"/>
    </source>
</evidence>
<dbReference type="PANTHER" id="PTHR31444">
    <property type="entry name" value="OS11G0490100 PROTEIN"/>
    <property type="match status" value="1"/>
</dbReference>
<comment type="subcellular location">
    <subcellularLocation>
        <location evidence="2">Endomembrane system</location>
    </subcellularLocation>
    <subcellularLocation>
        <location evidence="1">Membrane</location>
        <topology evidence="1">Single-pass membrane protein</topology>
    </subcellularLocation>
</comment>
<accession>A0ABU5UYU2</accession>
<name>A0ABU5UYU2_NODSP</name>
<dbReference type="Gene3D" id="3.40.50.150">
    <property type="entry name" value="Vaccinia Virus protein VP39"/>
    <property type="match status" value="1"/>
</dbReference>
<evidence type="ECO:0000256" key="4">
    <source>
        <dbReference type="ARBA" id="ARBA00022989"/>
    </source>
</evidence>
<keyword evidence="7" id="KW-1185">Reference proteome</keyword>
<evidence type="ECO:0000256" key="5">
    <source>
        <dbReference type="ARBA" id="ARBA00023136"/>
    </source>
</evidence>
<reference evidence="6 7" key="1">
    <citation type="submission" date="2023-12" db="EMBL/GenBank/DDBJ databases">
        <title>Baltic Sea Cyanobacteria.</title>
        <authorList>
            <person name="Delbaje E."/>
            <person name="Fewer D.P."/>
            <person name="Shishido T.K."/>
        </authorList>
    </citation>
    <scope>NUCLEOTIDE SEQUENCE [LARGE SCALE GENOMIC DNA]</scope>
    <source>
        <strain evidence="6 7">UHCC 0060</strain>
    </source>
</reference>
<keyword evidence="5" id="KW-0472">Membrane</keyword>
<sequence length="214" mass="24710">MKDSLKKLAKNKLSQPSVFLALTLPSSLSIEIMRKTNQIDLSKDEMKAIADEVRHRNFCNFLVFGLGNDSIFWHRLNSGGKTVFLEESEWWLKKVQEKQSALLAYIVNYDTNRTQWRDLLHSPEQLEIQNLPPEITQQNWNVILVDAPTGSSDSCPGRMKSIFLAYQLIAPGGSIFVHDCDREIEQTYCDQFLGKHQLLDSYCQVGKLRHYKFK</sequence>
<comment type="caution">
    <text evidence="6">The sequence shown here is derived from an EMBL/GenBank/DDBJ whole genome shotgun (WGS) entry which is preliminary data.</text>
</comment>
<dbReference type="InterPro" id="IPR029063">
    <property type="entry name" value="SAM-dependent_MTases_sf"/>
</dbReference>
<protein>
    <recommendedName>
        <fullName evidence="8">Polysaccharide biosynthesis domain-containing protein</fullName>
    </recommendedName>
</protein>
<keyword evidence="3" id="KW-0812">Transmembrane</keyword>
<evidence type="ECO:0000256" key="3">
    <source>
        <dbReference type="ARBA" id="ARBA00022692"/>
    </source>
</evidence>
<proteinExistence type="predicted"/>
<keyword evidence="4" id="KW-1133">Transmembrane helix</keyword>
<dbReference type="InterPro" id="IPR006514">
    <property type="entry name" value="IRX15/GXM/AGM"/>
</dbReference>
<gene>
    <name evidence="6" type="ORF">VB695_24070</name>
</gene>
<organism evidence="6 7">
    <name type="scientific">Nodularia spumigena UHCC 0060</name>
    <dbReference type="NCBI Taxonomy" id="3110300"/>
    <lineage>
        <taxon>Bacteria</taxon>
        <taxon>Bacillati</taxon>
        <taxon>Cyanobacteriota</taxon>
        <taxon>Cyanophyceae</taxon>
        <taxon>Nostocales</taxon>
        <taxon>Nodulariaceae</taxon>
        <taxon>Nodularia</taxon>
    </lineage>
</organism>
<dbReference type="Pfam" id="PF21729">
    <property type="entry name" value="IRX15_IRX15L_GXM"/>
    <property type="match status" value="1"/>
</dbReference>
<dbReference type="EMBL" id="JAYGHK010000169">
    <property type="protein sequence ID" value="MEA5611097.1"/>
    <property type="molecule type" value="Genomic_DNA"/>
</dbReference>
<evidence type="ECO:0000256" key="1">
    <source>
        <dbReference type="ARBA" id="ARBA00004167"/>
    </source>
</evidence>
<evidence type="ECO:0008006" key="8">
    <source>
        <dbReference type="Google" id="ProtNLM"/>
    </source>
</evidence>
<evidence type="ECO:0000313" key="6">
    <source>
        <dbReference type="EMBL" id="MEA5611097.1"/>
    </source>
</evidence>
<dbReference type="RefSeq" id="WP_323244341.1">
    <property type="nucleotide sequence ID" value="NZ_JAYGHK010000169.1"/>
</dbReference>
<evidence type="ECO:0000313" key="7">
    <source>
        <dbReference type="Proteomes" id="UP001303285"/>
    </source>
</evidence>
<dbReference type="Proteomes" id="UP001303285">
    <property type="component" value="Unassembled WGS sequence"/>
</dbReference>